<dbReference type="STRING" id="22663.A0A2I0LFB7"/>
<evidence type="ECO:0000313" key="1">
    <source>
        <dbReference type="EMBL" id="PKI79374.1"/>
    </source>
</evidence>
<dbReference type="Pfam" id="PF00067">
    <property type="entry name" value="p450"/>
    <property type="match status" value="1"/>
</dbReference>
<comment type="caution">
    <text evidence="1">The sequence shown here is derived from an EMBL/GenBank/DDBJ whole genome shotgun (WGS) entry which is preliminary data.</text>
</comment>
<dbReference type="PANTHER" id="PTHR24299">
    <property type="entry name" value="CYTOCHROME P450 FAMILY 1"/>
    <property type="match status" value="1"/>
</dbReference>
<reference evidence="1 2" key="1">
    <citation type="submission" date="2017-11" db="EMBL/GenBank/DDBJ databases">
        <title>De-novo sequencing of pomegranate (Punica granatum L.) genome.</title>
        <authorList>
            <person name="Akparov Z."/>
            <person name="Amiraslanov A."/>
            <person name="Hajiyeva S."/>
            <person name="Abbasov M."/>
            <person name="Kaur K."/>
            <person name="Hamwieh A."/>
            <person name="Solovyev V."/>
            <person name="Salamov A."/>
            <person name="Braich B."/>
            <person name="Kosarev P."/>
            <person name="Mahmoud A."/>
            <person name="Hajiyev E."/>
            <person name="Babayeva S."/>
            <person name="Izzatullayeva V."/>
            <person name="Mammadov A."/>
            <person name="Mammadov A."/>
            <person name="Sharifova S."/>
            <person name="Ojaghi J."/>
            <person name="Eynullazada K."/>
            <person name="Bayramov B."/>
            <person name="Abdulazimova A."/>
            <person name="Shahmuradov I."/>
        </authorList>
    </citation>
    <scope>NUCLEOTIDE SEQUENCE [LARGE SCALE GENOMIC DNA]</scope>
    <source>
        <strain evidence="2">cv. AG2017</strain>
        <tissue evidence="1">Leaf</tissue>
    </source>
</reference>
<sequence length="127" mass="14291">MFLLYFLLFISFYLISWHLIHKIRNLPPTPFPTLPILGHFHLLKKPLHLSLTAISRRHGPVVLLQFGSRRVLVVSSPAAAEECLTKNDIVLWRECGGDRGSKEVSGDCDGGFQDCRGHKHRGLPAIP</sequence>
<dbReference type="Gene3D" id="1.10.630.10">
    <property type="entry name" value="Cytochrome P450"/>
    <property type="match status" value="1"/>
</dbReference>
<dbReference type="AlphaFoldDB" id="A0A2I0LFB7"/>
<dbReference type="GO" id="GO:0020037">
    <property type="term" value="F:heme binding"/>
    <property type="evidence" value="ECO:0007669"/>
    <property type="project" value="InterPro"/>
</dbReference>
<dbReference type="GO" id="GO:0016705">
    <property type="term" value="F:oxidoreductase activity, acting on paired donors, with incorporation or reduction of molecular oxygen"/>
    <property type="evidence" value="ECO:0007669"/>
    <property type="project" value="InterPro"/>
</dbReference>
<dbReference type="InterPro" id="IPR001128">
    <property type="entry name" value="Cyt_P450"/>
</dbReference>
<dbReference type="EMBL" id="PGOL01000008">
    <property type="protein sequence ID" value="PKI79374.1"/>
    <property type="molecule type" value="Genomic_DNA"/>
</dbReference>
<evidence type="ECO:0000313" key="2">
    <source>
        <dbReference type="Proteomes" id="UP000233551"/>
    </source>
</evidence>
<name>A0A2I0LFB7_PUNGR</name>
<gene>
    <name evidence="1" type="ORF">CRG98_000252</name>
</gene>
<accession>A0A2I0LFB7</accession>
<dbReference type="PANTHER" id="PTHR24299:SF63">
    <property type="entry name" value="ISOFLAVONE 2'-HYDROXYLASE"/>
    <property type="match status" value="1"/>
</dbReference>
<dbReference type="InterPro" id="IPR036396">
    <property type="entry name" value="Cyt_P450_sf"/>
</dbReference>
<dbReference type="GO" id="GO:0005506">
    <property type="term" value="F:iron ion binding"/>
    <property type="evidence" value="ECO:0007669"/>
    <property type="project" value="InterPro"/>
</dbReference>
<organism evidence="1 2">
    <name type="scientific">Punica granatum</name>
    <name type="common">Pomegranate</name>
    <dbReference type="NCBI Taxonomy" id="22663"/>
    <lineage>
        <taxon>Eukaryota</taxon>
        <taxon>Viridiplantae</taxon>
        <taxon>Streptophyta</taxon>
        <taxon>Embryophyta</taxon>
        <taxon>Tracheophyta</taxon>
        <taxon>Spermatophyta</taxon>
        <taxon>Magnoliopsida</taxon>
        <taxon>eudicotyledons</taxon>
        <taxon>Gunneridae</taxon>
        <taxon>Pentapetalae</taxon>
        <taxon>rosids</taxon>
        <taxon>malvids</taxon>
        <taxon>Myrtales</taxon>
        <taxon>Lythraceae</taxon>
        <taxon>Punica</taxon>
    </lineage>
</organism>
<protein>
    <submittedName>
        <fullName evidence="1">Uncharacterized protein</fullName>
    </submittedName>
</protein>
<dbReference type="SUPFAM" id="SSF48264">
    <property type="entry name" value="Cytochrome P450"/>
    <property type="match status" value="1"/>
</dbReference>
<dbReference type="GO" id="GO:0004497">
    <property type="term" value="F:monooxygenase activity"/>
    <property type="evidence" value="ECO:0007669"/>
    <property type="project" value="InterPro"/>
</dbReference>
<proteinExistence type="predicted"/>
<dbReference type="Proteomes" id="UP000233551">
    <property type="component" value="Unassembled WGS sequence"/>
</dbReference>
<keyword evidence="2" id="KW-1185">Reference proteome</keyword>